<dbReference type="PANTHER" id="PTHR11360:SF284">
    <property type="entry name" value="EG:103B4.3 PROTEIN-RELATED"/>
    <property type="match status" value="1"/>
</dbReference>
<evidence type="ECO:0000256" key="4">
    <source>
        <dbReference type="SAM" id="Phobius"/>
    </source>
</evidence>
<comment type="similarity">
    <text evidence="2">Belongs to the major facilitator superfamily. Monocarboxylate porter (TC 2.A.1.13) family.</text>
</comment>
<evidence type="ECO:0000313" key="5">
    <source>
        <dbReference type="EMBL" id="KAF7293250.1"/>
    </source>
</evidence>
<evidence type="ECO:0000313" key="6">
    <source>
        <dbReference type="Proteomes" id="UP000613580"/>
    </source>
</evidence>
<dbReference type="InterPro" id="IPR029071">
    <property type="entry name" value="Ubiquitin-like_domsf"/>
</dbReference>
<proteinExistence type="inferred from homology"/>
<evidence type="ECO:0000256" key="2">
    <source>
        <dbReference type="ARBA" id="ARBA00006727"/>
    </source>
</evidence>
<feature type="transmembrane region" description="Helical" evidence="4">
    <location>
        <begin position="558"/>
        <end position="578"/>
    </location>
</feature>
<dbReference type="AlphaFoldDB" id="A0A8H6S6T2"/>
<feature type="transmembrane region" description="Helical" evidence="4">
    <location>
        <begin position="479"/>
        <end position="498"/>
    </location>
</feature>
<feature type="transmembrane region" description="Helical" evidence="4">
    <location>
        <begin position="438"/>
        <end position="458"/>
    </location>
</feature>
<keyword evidence="4" id="KW-1133">Transmembrane helix</keyword>
<feature type="transmembrane region" description="Helical" evidence="4">
    <location>
        <begin position="284"/>
        <end position="307"/>
    </location>
</feature>
<comment type="caution">
    <text evidence="5">The sequence shown here is derived from an EMBL/GenBank/DDBJ whole genome shotgun (WGS) entry which is preliminary data.</text>
</comment>
<protein>
    <submittedName>
        <fullName evidence="5">MFS general substrate transporter</fullName>
    </submittedName>
</protein>
<dbReference type="PANTHER" id="PTHR11360">
    <property type="entry name" value="MONOCARBOXYLATE TRANSPORTER"/>
    <property type="match status" value="1"/>
</dbReference>
<organism evidence="5 6">
    <name type="scientific">Mycena chlorophos</name>
    <name type="common">Agaric fungus</name>
    <name type="synonym">Agaricus chlorophos</name>
    <dbReference type="NCBI Taxonomy" id="658473"/>
    <lineage>
        <taxon>Eukaryota</taxon>
        <taxon>Fungi</taxon>
        <taxon>Dikarya</taxon>
        <taxon>Basidiomycota</taxon>
        <taxon>Agaricomycotina</taxon>
        <taxon>Agaricomycetes</taxon>
        <taxon>Agaricomycetidae</taxon>
        <taxon>Agaricales</taxon>
        <taxon>Marasmiineae</taxon>
        <taxon>Mycenaceae</taxon>
        <taxon>Mycena</taxon>
    </lineage>
</organism>
<keyword evidence="4" id="KW-0472">Membrane</keyword>
<comment type="subcellular location">
    <subcellularLocation>
        <location evidence="1">Membrane</location>
        <topology evidence="1">Multi-pass membrane protein</topology>
    </subcellularLocation>
</comment>
<feature type="compositionally biased region" description="Basic residues" evidence="3">
    <location>
        <begin position="1"/>
        <end position="15"/>
    </location>
</feature>
<feature type="transmembrane region" description="Helical" evidence="4">
    <location>
        <begin position="319"/>
        <end position="339"/>
    </location>
</feature>
<dbReference type="Gene3D" id="1.20.1250.20">
    <property type="entry name" value="MFS general substrate transporter like domains"/>
    <property type="match status" value="2"/>
</dbReference>
<feature type="transmembrane region" description="Helical" evidence="4">
    <location>
        <begin position="346"/>
        <end position="365"/>
    </location>
</feature>
<dbReference type="InterPro" id="IPR011701">
    <property type="entry name" value="MFS"/>
</dbReference>
<dbReference type="SUPFAM" id="SSF54236">
    <property type="entry name" value="Ubiquitin-like"/>
    <property type="match status" value="1"/>
</dbReference>
<dbReference type="Pfam" id="PF07690">
    <property type="entry name" value="MFS_1"/>
    <property type="match status" value="1"/>
</dbReference>
<sequence length="818" mass="89399">MSTTTSRKRKSRAIKSKSPTPTIPLVGPNECPPAGMRQLSAYCGSLDHRLAMEDFEVDYFNLPTLRALPDIKDVAMYERRSLALKLGSSGLRKDWLVHAPTATRRMFRTTYSDVLQQLDDLLEEMEWAPLPLCANLPQYGYRLSPSKYRALRANLKALRVQAQPQFAQLGREPPDVPSWSCNGRAEDLHSWGDFELTAGNTGGATPLPVAAADQLVKSVSRLSLLTVARSVDEFCPLLAHDTLQPQMMPNFVGTPVESKSDMDALTLSSSDSDELSYPDGGSRAWLIVLGASASTFSTFGYVFQTFYQLHLLKDNSTSEISWIGSVQIALTFGLAIFVGRLFDNGWFALPAFCASVALVALTIITGECTKFWQFLLCQGFAIGVASGIIFGPTLAIVSHWFKRRRSTALGIVAAGSSVGGLIIPILVQQLIPQIGFNWTMRVLALLLLFTTGIMNLCLKRRLPPVKTSGGIFNWRAFKFPPFLLYNLSVLVCFFGLYTRNVFSSLARNALLIAPVLTYIDVSATKAGIAPSFDVYLVSVANASSGVGRIFTGVLADRIGCMTVMIPGTLMVAVVTIAWPFARSLPALMVVAILYGCASPAKPRSRILTSPHHYHTDVSQELEDVKLKPNLKDSGTFKFVYEGKQVSKEDTPGGPRHRRRTKSIARASLQPCPHVCVVLFTGTTSICAPPNTHNTYFAVVDDRWRDGRRLGSPCIVNDVGGRIDARELAVDAPLLERAPDFVPDVPKSISKRSTLSLTVTHGGHAIALTVKSTTQMAKVISAAEAKFGRRLTCTFDGVRINPNDTPAHLDMRSGDRISC</sequence>
<dbReference type="GO" id="GO:0022857">
    <property type="term" value="F:transmembrane transporter activity"/>
    <property type="evidence" value="ECO:0007669"/>
    <property type="project" value="InterPro"/>
</dbReference>
<accession>A0A8H6S6T2</accession>
<keyword evidence="6" id="KW-1185">Reference proteome</keyword>
<keyword evidence="4" id="KW-0812">Transmembrane</keyword>
<dbReference type="InterPro" id="IPR050327">
    <property type="entry name" value="Proton-linked_MCT"/>
</dbReference>
<dbReference type="SUPFAM" id="SSF103473">
    <property type="entry name" value="MFS general substrate transporter"/>
    <property type="match status" value="1"/>
</dbReference>
<dbReference type="Proteomes" id="UP000613580">
    <property type="component" value="Unassembled WGS sequence"/>
</dbReference>
<dbReference type="CDD" id="cd01763">
    <property type="entry name" value="Ubl_SUMO_like"/>
    <property type="match status" value="1"/>
</dbReference>
<dbReference type="OrthoDB" id="6509908at2759"/>
<reference evidence="5" key="1">
    <citation type="submission" date="2020-05" db="EMBL/GenBank/DDBJ databases">
        <title>Mycena genomes resolve the evolution of fungal bioluminescence.</title>
        <authorList>
            <person name="Tsai I.J."/>
        </authorList>
    </citation>
    <scope>NUCLEOTIDE SEQUENCE</scope>
    <source>
        <strain evidence="5">110903Hualien_Pintung</strain>
    </source>
</reference>
<dbReference type="Gene3D" id="3.10.20.90">
    <property type="entry name" value="Phosphatidylinositol 3-kinase Catalytic Subunit, Chain A, domain 1"/>
    <property type="match status" value="1"/>
</dbReference>
<feature type="transmembrane region" description="Helical" evidence="4">
    <location>
        <begin position="371"/>
        <end position="396"/>
    </location>
</feature>
<name>A0A8H6S6T2_MYCCL</name>
<dbReference type="InterPro" id="IPR036259">
    <property type="entry name" value="MFS_trans_sf"/>
</dbReference>
<dbReference type="GO" id="GO:0016020">
    <property type="term" value="C:membrane"/>
    <property type="evidence" value="ECO:0007669"/>
    <property type="project" value="UniProtKB-SubCell"/>
</dbReference>
<evidence type="ECO:0000256" key="1">
    <source>
        <dbReference type="ARBA" id="ARBA00004141"/>
    </source>
</evidence>
<feature type="region of interest" description="Disordered" evidence="3">
    <location>
        <begin position="1"/>
        <end position="26"/>
    </location>
</feature>
<feature type="transmembrane region" description="Helical" evidence="4">
    <location>
        <begin position="408"/>
        <end position="426"/>
    </location>
</feature>
<dbReference type="EMBL" id="JACAZE010000021">
    <property type="protein sequence ID" value="KAF7293250.1"/>
    <property type="molecule type" value="Genomic_DNA"/>
</dbReference>
<gene>
    <name evidence="5" type="ORF">HMN09_01203300</name>
</gene>
<evidence type="ECO:0000256" key="3">
    <source>
        <dbReference type="SAM" id="MobiDB-lite"/>
    </source>
</evidence>